<evidence type="ECO:0000313" key="1">
    <source>
        <dbReference type="EMBL" id="JAS70834.1"/>
    </source>
</evidence>
<sequence length="111" mass="12525">RLRGFSHSSIIEAMLIDESLPAIGMAVELCKVPGFFAALSQHIHHFTRRAEITSLIFVAYYRIKPIPGSDAYVCMRSDEEKQALRSMFGKETEYFCLKIGNKTRLSVLLGV</sequence>
<feature type="non-terminal residue" evidence="1">
    <location>
        <position position="1"/>
    </location>
</feature>
<dbReference type="AlphaFoldDB" id="A0A1B6H892"/>
<protein>
    <submittedName>
        <fullName evidence="1">Uncharacterized protein</fullName>
    </submittedName>
</protein>
<organism evidence="1">
    <name type="scientific">Homalodisca liturata</name>
    <dbReference type="NCBI Taxonomy" id="320908"/>
    <lineage>
        <taxon>Eukaryota</taxon>
        <taxon>Metazoa</taxon>
        <taxon>Ecdysozoa</taxon>
        <taxon>Arthropoda</taxon>
        <taxon>Hexapoda</taxon>
        <taxon>Insecta</taxon>
        <taxon>Pterygota</taxon>
        <taxon>Neoptera</taxon>
        <taxon>Paraneoptera</taxon>
        <taxon>Hemiptera</taxon>
        <taxon>Auchenorrhyncha</taxon>
        <taxon>Membracoidea</taxon>
        <taxon>Cicadellidae</taxon>
        <taxon>Cicadellinae</taxon>
        <taxon>Proconiini</taxon>
        <taxon>Homalodisca</taxon>
    </lineage>
</organism>
<gene>
    <name evidence="1" type="ORF">g.55773</name>
</gene>
<reference evidence="1" key="1">
    <citation type="submission" date="2015-11" db="EMBL/GenBank/DDBJ databases">
        <title>De novo transcriptome assembly of four potential Pierce s Disease insect vectors from Arizona vineyards.</title>
        <authorList>
            <person name="Tassone E.E."/>
        </authorList>
    </citation>
    <scope>NUCLEOTIDE SEQUENCE</scope>
</reference>
<name>A0A1B6H892_9HEMI</name>
<proteinExistence type="predicted"/>
<feature type="non-terminal residue" evidence="1">
    <location>
        <position position="111"/>
    </location>
</feature>
<accession>A0A1B6H892</accession>
<dbReference type="EMBL" id="GECU01036872">
    <property type="protein sequence ID" value="JAS70834.1"/>
    <property type="molecule type" value="Transcribed_RNA"/>
</dbReference>